<evidence type="ECO:0000256" key="5">
    <source>
        <dbReference type="SAM" id="MobiDB-lite"/>
    </source>
</evidence>
<gene>
    <name evidence="8" type="ORF">THAPSDRAFT_bd758</name>
</gene>
<feature type="region of interest" description="Disordered" evidence="5">
    <location>
        <begin position="181"/>
        <end position="326"/>
    </location>
</feature>
<evidence type="ECO:0000256" key="3">
    <source>
        <dbReference type="ARBA" id="ARBA00022729"/>
    </source>
</evidence>
<feature type="compositionally biased region" description="Polar residues" evidence="5">
    <location>
        <begin position="200"/>
        <end position="209"/>
    </location>
</feature>
<dbReference type="EMBL" id="DS999432">
    <property type="protein sequence ID" value="EED86355.1"/>
    <property type="molecule type" value="Genomic_DNA"/>
</dbReference>
<keyword evidence="6" id="KW-1133">Transmembrane helix</keyword>
<feature type="compositionally biased region" description="Polar residues" evidence="5">
    <location>
        <begin position="67"/>
        <end position="79"/>
    </location>
</feature>
<reference evidence="8 9" key="1">
    <citation type="journal article" date="2004" name="Science">
        <title>The genome of the diatom Thalassiosira pseudonana: ecology, evolution, and metabolism.</title>
        <authorList>
            <person name="Armbrust E.V."/>
            <person name="Berges J.A."/>
            <person name="Bowler C."/>
            <person name="Green B.R."/>
            <person name="Martinez D."/>
            <person name="Putnam N.H."/>
            <person name="Zhou S."/>
            <person name="Allen A.E."/>
            <person name="Apt K.E."/>
            <person name="Bechner M."/>
            <person name="Brzezinski M.A."/>
            <person name="Chaal B.K."/>
            <person name="Chiovitti A."/>
            <person name="Davis A.K."/>
            <person name="Demarest M.S."/>
            <person name="Detter J.C."/>
            <person name="Glavina T."/>
            <person name="Goodstein D."/>
            <person name="Hadi M.Z."/>
            <person name="Hellsten U."/>
            <person name="Hildebrand M."/>
            <person name="Jenkins B.D."/>
            <person name="Jurka J."/>
            <person name="Kapitonov V.V."/>
            <person name="Kroger N."/>
            <person name="Lau W.W."/>
            <person name="Lane T.W."/>
            <person name="Larimer F.W."/>
            <person name="Lippmeier J.C."/>
            <person name="Lucas S."/>
            <person name="Medina M."/>
            <person name="Montsant A."/>
            <person name="Obornik M."/>
            <person name="Parker M.S."/>
            <person name="Palenik B."/>
            <person name="Pazour G.J."/>
            <person name="Richardson P.M."/>
            <person name="Rynearson T.A."/>
            <person name="Saito M.A."/>
            <person name="Schwartz D.C."/>
            <person name="Thamatrakoln K."/>
            <person name="Valentin K."/>
            <person name="Vardi A."/>
            <person name="Wilkerson F.P."/>
            <person name="Rokhsar D.S."/>
        </authorList>
    </citation>
    <scope>NUCLEOTIDE SEQUENCE [LARGE SCALE GENOMIC DNA]</scope>
    <source>
        <strain evidence="8 9">CCMP1335</strain>
    </source>
</reference>
<feature type="compositionally biased region" description="Acidic residues" evidence="5">
    <location>
        <begin position="258"/>
        <end position="278"/>
    </location>
</feature>
<evidence type="ECO:0000256" key="6">
    <source>
        <dbReference type="SAM" id="Phobius"/>
    </source>
</evidence>
<feature type="signal peptide" evidence="7">
    <location>
        <begin position="1"/>
        <end position="24"/>
    </location>
</feature>
<accession>B8LE90</accession>
<dbReference type="Proteomes" id="UP000001449">
    <property type="component" value="Unassembled WGS sequence"/>
</dbReference>
<dbReference type="HOGENOM" id="CLU_370305_0_0_1"/>
<feature type="chain" id="PRO_5002876665" evidence="7">
    <location>
        <begin position="25"/>
        <end position="752"/>
    </location>
</feature>
<comment type="subcellular location">
    <subcellularLocation>
        <location evidence="1">Secreted</location>
    </subcellularLocation>
</comment>
<dbReference type="InterPro" id="IPR059100">
    <property type="entry name" value="TSP3_bac"/>
</dbReference>
<dbReference type="Pfam" id="PF18884">
    <property type="entry name" value="TSP3_bac"/>
    <property type="match status" value="5"/>
</dbReference>
<reference evidence="8 9" key="2">
    <citation type="journal article" date="2008" name="Nature">
        <title>The Phaeodactylum genome reveals the evolutionary history of diatom genomes.</title>
        <authorList>
            <person name="Bowler C."/>
            <person name="Allen A.E."/>
            <person name="Badger J.H."/>
            <person name="Grimwood J."/>
            <person name="Jabbari K."/>
            <person name="Kuo A."/>
            <person name="Maheswari U."/>
            <person name="Martens C."/>
            <person name="Maumus F."/>
            <person name="Otillar R.P."/>
            <person name="Rayko E."/>
            <person name="Salamov A."/>
            <person name="Vandepoele K."/>
            <person name="Beszteri B."/>
            <person name="Gruber A."/>
            <person name="Heijde M."/>
            <person name="Katinka M."/>
            <person name="Mock T."/>
            <person name="Valentin K."/>
            <person name="Verret F."/>
            <person name="Berges J.A."/>
            <person name="Brownlee C."/>
            <person name="Cadoret J.P."/>
            <person name="Chiovitti A."/>
            <person name="Choi C.J."/>
            <person name="Coesel S."/>
            <person name="De Martino A."/>
            <person name="Detter J.C."/>
            <person name="Durkin C."/>
            <person name="Falciatore A."/>
            <person name="Fournet J."/>
            <person name="Haruta M."/>
            <person name="Huysman M.J."/>
            <person name="Jenkins B.D."/>
            <person name="Jiroutova K."/>
            <person name="Jorgensen R.E."/>
            <person name="Joubert Y."/>
            <person name="Kaplan A."/>
            <person name="Kroger N."/>
            <person name="Kroth P.G."/>
            <person name="La Roche J."/>
            <person name="Lindquist E."/>
            <person name="Lommer M."/>
            <person name="Martin-Jezequel V."/>
            <person name="Lopez P.J."/>
            <person name="Lucas S."/>
            <person name="Mangogna M."/>
            <person name="McGinnis K."/>
            <person name="Medlin L.K."/>
            <person name="Montsant A."/>
            <person name="Oudot-Le Secq M.P."/>
            <person name="Napoli C."/>
            <person name="Obornik M."/>
            <person name="Parker M.S."/>
            <person name="Petit J.L."/>
            <person name="Porcel B.M."/>
            <person name="Poulsen N."/>
            <person name="Robison M."/>
            <person name="Rychlewski L."/>
            <person name="Rynearson T.A."/>
            <person name="Schmutz J."/>
            <person name="Shapiro H."/>
            <person name="Siaut M."/>
            <person name="Stanley M."/>
            <person name="Sussman M.R."/>
            <person name="Taylor A.R."/>
            <person name="Vardi A."/>
            <person name="von Dassow P."/>
            <person name="Vyverman W."/>
            <person name="Willis A."/>
            <person name="Wyrwicz L.S."/>
            <person name="Rokhsar D.S."/>
            <person name="Weissenbach J."/>
            <person name="Armbrust E.V."/>
            <person name="Green B.R."/>
            <person name="Van de Peer Y."/>
            <person name="Grigoriev I.V."/>
        </authorList>
    </citation>
    <scope>NUCLEOTIDE SEQUENCE [LARGE SCALE GENOMIC DNA]</scope>
    <source>
        <strain evidence="8 9">CCMP1335</strain>
    </source>
</reference>
<protein>
    <submittedName>
        <fullName evidence="8">Uncharacterized protein</fullName>
    </submittedName>
</protein>
<dbReference type="GeneID" id="7447355"/>
<keyword evidence="6" id="KW-0812">Transmembrane</keyword>
<keyword evidence="3 7" id="KW-0732">Signal</keyword>
<feature type="region of interest" description="Disordered" evidence="5">
    <location>
        <begin position="501"/>
        <end position="524"/>
    </location>
</feature>
<evidence type="ECO:0000256" key="7">
    <source>
        <dbReference type="SAM" id="SignalP"/>
    </source>
</evidence>
<evidence type="ECO:0000256" key="1">
    <source>
        <dbReference type="ARBA" id="ARBA00004613"/>
    </source>
</evidence>
<dbReference type="PaxDb" id="35128-Thapsdraft758"/>
<name>B8LE90_THAPS</name>
<keyword evidence="6" id="KW-0472">Membrane</keyword>
<dbReference type="PANTHER" id="PTHR37467:SF1">
    <property type="entry name" value="EXPORTED CALCIUM-BINDING GLYCOPROTEIN"/>
    <property type="match status" value="1"/>
</dbReference>
<dbReference type="InParanoid" id="B8LE90"/>
<dbReference type="PANTHER" id="PTHR37467">
    <property type="entry name" value="EXPORTED CALCIUM-BINDING GLYCOPROTEIN-RELATED"/>
    <property type="match status" value="1"/>
</dbReference>
<dbReference type="eggNOG" id="ENOG502T60X">
    <property type="taxonomic scope" value="Eukaryota"/>
</dbReference>
<feature type="compositionally biased region" description="Acidic residues" evidence="5">
    <location>
        <begin position="228"/>
        <end position="241"/>
    </location>
</feature>
<keyword evidence="9" id="KW-1185">Reference proteome</keyword>
<dbReference type="RefSeq" id="XP_002297345.1">
    <property type="nucleotide sequence ID" value="XM_002297309.1"/>
</dbReference>
<feature type="transmembrane region" description="Helical" evidence="6">
    <location>
        <begin position="541"/>
        <end position="561"/>
    </location>
</feature>
<feature type="region of interest" description="Disordered" evidence="5">
    <location>
        <begin position="35"/>
        <end position="108"/>
    </location>
</feature>
<feature type="compositionally biased region" description="Basic and acidic residues" evidence="5">
    <location>
        <begin position="181"/>
        <end position="198"/>
    </location>
</feature>
<evidence type="ECO:0000313" key="8">
    <source>
        <dbReference type="EMBL" id="EED86355.1"/>
    </source>
</evidence>
<keyword evidence="4" id="KW-0106">Calcium</keyword>
<dbReference type="AlphaFoldDB" id="B8LE90"/>
<feature type="compositionally biased region" description="Basic residues" evidence="5">
    <location>
        <begin position="43"/>
        <end position="54"/>
    </location>
</feature>
<evidence type="ECO:0000256" key="4">
    <source>
        <dbReference type="ARBA" id="ARBA00022837"/>
    </source>
</evidence>
<evidence type="ECO:0000313" key="9">
    <source>
        <dbReference type="Proteomes" id="UP000001449"/>
    </source>
</evidence>
<organism evidence="8 9">
    <name type="scientific">Thalassiosira pseudonana</name>
    <name type="common">Marine diatom</name>
    <name type="synonym">Cyclotella nana</name>
    <dbReference type="NCBI Taxonomy" id="35128"/>
    <lineage>
        <taxon>Eukaryota</taxon>
        <taxon>Sar</taxon>
        <taxon>Stramenopiles</taxon>
        <taxon>Ochrophyta</taxon>
        <taxon>Bacillariophyta</taxon>
        <taxon>Coscinodiscophyceae</taxon>
        <taxon>Thalassiosirophycidae</taxon>
        <taxon>Thalassiosirales</taxon>
        <taxon>Thalassiosiraceae</taxon>
        <taxon>Thalassiosira</taxon>
    </lineage>
</organism>
<evidence type="ECO:0000256" key="2">
    <source>
        <dbReference type="ARBA" id="ARBA00022525"/>
    </source>
</evidence>
<keyword evidence="2" id="KW-0964">Secreted</keyword>
<dbReference type="InterPro" id="IPR053180">
    <property type="entry name" value="Ca-binding_acidic-repeat"/>
</dbReference>
<sequence>MASLRNKRAASLLLLLATASMVSASAASSDVAAAAAERGAVKVAKKQSARRQVLRGHQSQQDRRAQQDGSSSTATSSVNPVRLFRAGPLKKPPPPGGSLPSPGSATALTDFITPRKHKKKCGKTKKGYKKNICDVEGDLLQDQTTYYPTISPSSFNPTVWMDDDAFLGNWNIDPDTGDVIDAHSKADSDGDGLLDGKENQIGTDPNNPDSDGDGLSDSQEVFLGTDPLEVDTDGDGVSDYEEVVKGSDPMDGGSTPDVLDEVDDLSDSDGDGLSDYDEIIYHGTDPGNPDSDGDGIQDGAEVDNGLNPLVSDTNAGNADDSGVSPGCNALENDQVYTTDISTKVQFTYEVAIDTTADVTAVANAMEINTAKYVGQELIHCEMVRKLEAITTTVHRKLASQVDGIDPSPQDIVTENTCSYYTADNAATPANTNCYVIQGFMTLYLREDSVQTSHLESSNAALKSLLVAFNVNDPSPFLEVDGGEFSVDGLMGVRYLRGTPDAGSTTIDNSGNGGGNPDADVSGAISGNESVATDVKDPLSPLGIALISVGSVALIALALVASTKKRKQVRQRSYAEFDEDNADDLDKDWAGDIDADTDVDASSLGGTPSPSFKKTRLAHVYGEEDSVFSSGLSLTTDIIRDLHATEAAVKRYGGNVDVHHCTSAMCTTCNNVNNSSGRDRHRGGPVFVQTYDDEGSEAITADQGFEYSYNQTPTAVYTPKKDLRSPTFENPAVIGQLPERNRRVYVVDDTVEF</sequence>
<dbReference type="KEGG" id="tps:THAPSDRAFT_bd758"/>
<proteinExistence type="predicted"/>